<feature type="domain" description="2-oxoglutarate dehydrogenase E1 component/KDG C-terminal" evidence="1">
    <location>
        <begin position="1"/>
        <end position="50"/>
    </location>
</feature>
<dbReference type="EMBL" id="CAAALY010072225">
    <property type="protein sequence ID" value="VEL25195.1"/>
    <property type="molecule type" value="Genomic_DNA"/>
</dbReference>
<evidence type="ECO:0000313" key="3">
    <source>
        <dbReference type="Proteomes" id="UP000784294"/>
    </source>
</evidence>
<dbReference type="AlphaFoldDB" id="A0A448X157"/>
<comment type="caution">
    <text evidence="2">The sequence shown here is derived from an EMBL/GenBank/DDBJ whole genome shotgun (WGS) entry which is preliminary data.</text>
</comment>
<sequence length="53" mass="5850">MGAWNFISTRIRNYLGLHLDFAGRGELAVPAVGIGELHQAEAAQILQDTFHKD</sequence>
<organism evidence="2 3">
    <name type="scientific">Protopolystoma xenopodis</name>
    <dbReference type="NCBI Taxonomy" id="117903"/>
    <lineage>
        <taxon>Eukaryota</taxon>
        <taxon>Metazoa</taxon>
        <taxon>Spiralia</taxon>
        <taxon>Lophotrochozoa</taxon>
        <taxon>Platyhelminthes</taxon>
        <taxon>Monogenea</taxon>
        <taxon>Polyopisthocotylea</taxon>
        <taxon>Polystomatidea</taxon>
        <taxon>Polystomatidae</taxon>
        <taxon>Protopolystoma</taxon>
    </lineage>
</organism>
<evidence type="ECO:0000259" key="1">
    <source>
        <dbReference type="Pfam" id="PF16870"/>
    </source>
</evidence>
<dbReference type="InterPro" id="IPR042179">
    <property type="entry name" value="KGD_C_sf"/>
</dbReference>
<dbReference type="Proteomes" id="UP000784294">
    <property type="component" value="Unassembled WGS sequence"/>
</dbReference>
<reference evidence="2" key="1">
    <citation type="submission" date="2018-11" db="EMBL/GenBank/DDBJ databases">
        <authorList>
            <consortium name="Pathogen Informatics"/>
        </authorList>
    </citation>
    <scope>NUCLEOTIDE SEQUENCE</scope>
</reference>
<keyword evidence="3" id="KW-1185">Reference proteome</keyword>
<name>A0A448X157_9PLAT</name>
<dbReference type="InterPro" id="IPR031717">
    <property type="entry name" value="ODO-1/KGD_C"/>
</dbReference>
<dbReference type="OrthoDB" id="413077at2759"/>
<dbReference type="Pfam" id="PF16870">
    <property type="entry name" value="OxoGdeHyase_C"/>
    <property type="match status" value="1"/>
</dbReference>
<dbReference type="Gene3D" id="3.40.50.11610">
    <property type="entry name" value="Multifunctional 2-oxoglutarate metabolism enzyme, C-terminal domain"/>
    <property type="match status" value="1"/>
</dbReference>
<evidence type="ECO:0000313" key="2">
    <source>
        <dbReference type="EMBL" id="VEL25195.1"/>
    </source>
</evidence>
<protein>
    <recommendedName>
        <fullName evidence="1">2-oxoglutarate dehydrogenase E1 component/KDG C-terminal domain-containing protein</fullName>
    </recommendedName>
</protein>
<gene>
    <name evidence="2" type="ORF">PXEA_LOCUS18635</name>
</gene>
<accession>A0A448X157</accession>
<proteinExistence type="predicted"/>